<dbReference type="InterPro" id="IPR000917">
    <property type="entry name" value="Sulfatase_N"/>
</dbReference>
<feature type="domain" description="Sulfatase N-terminal" evidence="6">
    <location>
        <begin position="26"/>
        <end position="344"/>
    </location>
</feature>
<dbReference type="OrthoDB" id="9783154at2"/>
<evidence type="ECO:0000256" key="4">
    <source>
        <dbReference type="ARBA" id="ARBA00022837"/>
    </source>
</evidence>
<evidence type="ECO:0000256" key="3">
    <source>
        <dbReference type="ARBA" id="ARBA00022801"/>
    </source>
</evidence>
<dbReference type="InterPro" id="IPR050738">
    <property type="entry name" value="Sulfatase"/>
</dbReference>
<dbReference type="RefSeq" id="WP_077025590.1">
    <property type="nucleotide sequence ID" value="NZ_CP017641.1"/>
</dbReference>
<proteinExistence type="inferred from homology"/>
<protein>
    <submittedName>
        <fullName evidence="7">Arylsulfatase</fullName>
        <ecNumber evidence="7">3.1.6.1</ecNumber>
    </submittedName>
</protein>
<dbReference type="PROSITE" id="PS00523">
    <property type="entry name" value="SULFATASE_1"/>
    <property type="match status" value="1"/>
</dbReference>
<gene>
    <name evidence="7" type="primary">atsA_24</name>
    <name evidence="7" type="ORF">Fuma_03883</name>
</gene>
<keyword evidence="4" id="KW-0106">Calcium</keyword>
<dbReference type="EC" id="3.1.6.1" evidence="7"/>
<feature type="signal peptide" evidence="5">
    <location>
        <begin position="1"/>
        <end position="21"/>
    </location>
</feature>
<dbReference type="GO" id="GO:0004065">
    <property type="term" value="F:arylsulfatase activity"/>
    <property type="evidence" value="ECO:0007669"/>
    <property type="project" value="UniProtKB-EC"/>
</dbReference>
<feature type="chain" id="PRO_5013066242" evidence="5">
    <location>
        <begin position="22"/>
        <end position="438"/>
    </location>
</feature>
<reference evidence="7 8" key="1">
    <citation type="journal article" date="2016" name="Front. Microbiol.">
        <title>Fuerstia marisgermanicae gen. nov., sp. nov., an Unusual Member of the Phylum Planctomycetes from the German Wadden Sea.</title>
        <authorList>
            <person name="Kohn T."/>
            <person name="Heuer A."/>
            <person name="Jogler M."/>
            <person name="Vollmers J."/>
            <person name="Boedeker C."/>
            <person name="Bunk B."/>
            <person name="Rast P."/>
            <person name="Borchert D."/>
            <person name="Glockner I."/>
            <person name="Freese H.M."/>
            <person name="Klenk H.P."/>
            <person name="Overmann J."/>
            <person name="Kaster A.K."/>
            <person name="Rohde M."/>
            <person name="Wiegand S."/>
            <person name="Jogler C."/>
        </authorList>
    </citation>
    <scope>NUCLEOTIDE SEQUENCE [LARGE SCALE GENOMIC DNA]</scope>
    <source>
        <strain evidence="7 8">NH11</strain>
    </source>
</reference>
<evidence type="ECO:0000313" key="7">
    <source>
        <dbReference type="EMBL" id="APZ94258.1"/>
    </source>
</evidence>
<dbReference type="KEGG" id="fmr:Fuma_03883"/>
<organism evidence="7 8">
    <name type="scientific">Fuerstiella marisgermanici</name>
    <dbReference type="NCBI Taxonomy" id="1891926"/>
    <lineage>
        <taxon>Bacteria</taxon>
        <taxon>Pseudomonadati</taxon>
        <taxon>Planctomycetota</taxon>
        <taxon>Planctomycetia</taxon>
        <taxon>Planctomycetales</taxon>
        <taxon>Planctomycetaceae</taxon>
        <taxon>Fuerstiella</taxon>
    </lineage>
</organism>
<dbReference type="GO" id="GO:0046872">
    <property type="term" value="F:metal ion binding"/>
    <property type="evidence" value="ECO:0007669"/>
    <property type="project" value="UniProtKB-KW"/>
</dbReference>
<keyword evidence="8" id="KW-1185">Reference proteome</keyword>
<dbReference type="PROSITE" id="PS00149">
    <property type="entry name" value="SULFATASE_2"/>
    <property type="match status" value="1"/>
</dbReference>
<dbReference type="SUPFAM" id="SSF53649">
    <property type="entry name" value="Alkaline phosphatase-like"/>
    <property type="match status" value="1"/>
</dbReference>
<evidence type="ECO:0000313" key="8">
    <source>
        <dbReference type="Proteomes" id="UP000187735"/>
    </source>
</evidence>
<evidence type="ECO:0000256" key="1">
    <source>
        <dbReference type="ARBA" id="ARBA00008779"/>
    </source>
</evidence>
<evidence type="ECO:0000256" key="2">
    <source>
        <dbReference type="ARBA" id="ARBA00022723"/>
    </source>
</evidence>
<dbReference type="EMBL" id="CP017641">
    <property type="protein sequence ID" value="APZ94258.1"/>
    <property type="molecule type" value="Genomic_DNA"/>
</dbReference>
<evidence type="ECO:0000259" key="6">
    <source>
        <dbReference type="Pfam" id="PF00884"/>
    </source>
</evidence>
<keyword evidence="3 7" id="KW-0378">Hydrolase</keyword>
<accession>A0A1P8WJN1</accession>
<dbReference type="PANTHER" id="PTHR42693">
    <property type="entry name" value="ARYLSULFATASE FAMILY MEMBER"/>
    <property type="match status" value="1"/>
</dbReference>
<dbReference type="InterPro" id="IPR017850">
    <property type="entry name" value="Alkaline_phosphatase_core_sf"/>
</dbReference>
<name>A0A1P8WJN1_9PLAN</name>
<dbReference type="Gene3D" id="3.30.1120.10">
    <property type="match status" value="1"/>
</dbReference>
<dbReference type="Proteomes" id="UP000187735">
    <property type="component" value="Chromosome"/>
</dbReference>
<dbReference type="Gene3D" id="3.40.720.10">
    <property type="entry name" value="Alkaline Phosphatase, subunit A"/>
    <property type="match status" value="1"/>
</dbReference>
<dbReference type="Pfam" id="PF00884">
    <property type="entry name" value="Sulfatase"/>
    <property type="match status" value="1"/>
</dbReference>
<keyword evidence="2" id="KW-0479">Metal-binding</keyword>
<sequence length="438" mass="49099" precursor="true">MRVTCVLILTALVGTMCPAQDSPPPPNVVFLLADDLGWADVGFHESDTVTPNIDQLAAGGVRLSQHYVWPTCSPTRVALLTGREPSRFGVLTPLADDGRLPPDTVTLPLALRDRGYTTHIAGKWHIGSPPKYRPLLFGFDTSYGYFRGQIDPYTHLYKFGNRTWHRNDKLIDEEGHATDLIANEAIRVIRSPHDKPYFLYVAFSVPHYPLSEPDEWTASYDGKIDDPWRKLNAASITHMDAAIGRIVAAIDESGQRSNTLIVFTSDNGGQRAWSAPANQYEGRYEAHTTLGNNLPLRGWKTELYEGGIRVPCCVNWPGEIPAGKTSDAPVCITDWFPTFCQLTGKPADEKWKTSGKDLWPMLLGKSTPEPRTLYWKIRERSALRHGSWKLIADNDGPSRELFDLENDPNETTNLAATQPKRVAELTRLLQEQQQRDRP</sequence>
<evidence type="ECO:0000256" key="5">
    <source>
        <dbReference type="SAM" id="SignalP"/>
    </source>
</evidence>
<dbReference type="InterPro" id="IPR024607">
    <property type="entry name" value="Sulfatase_CS"/>
</dbReference>
<keyword evidence="5" id="KW-0732">Signal</keyword>
<dbReference type="AlphaFoldDB" id="A0A1P8WJN1"/>
<comment type="similarity">
    <text evidence="1">Belongs to the sulfatase family.</text>
</comment>
<dbReference type="PANTHER" id="PTHR42693:SF53">
    <property type="entry name" value="ENDO-4-O-SULFATASE"/>
    <property type="match status" value="1"/>
</dbReference>